<evidence type="ECO:0000313" key="8">
    <source>
        <dbReference type="Proteomes" id="UP001642464"/>
    </source>
</evidence>
<evidence type="ECO:0000256" key="3">
    <source>
        <dbReference type="ARBA" id="ARBA00022692"/>
    </source>
</evidence>
<comment type="caution">
    <text evidence="7">The sequence shown here is derived from an EMBL/GenBank/DDBJ whole genome shotgun (WGS) entry which is preliminary data.</text>
</comment>
<comment type="function">
    <text evidence="6">Choline transporter.</text>
</comment>
<organism evidence="7 8">
    <name type="scientific">Durusdinium trenchii</name>
    <dbReference type="NCBI Taxonomy" id="1381693"/>
    <lineage>
        <taxon>Eukaryota</taxon>
        <taxon>Sar</taxon>
        <taxon>Alveolata</taxon>
        <taxon>Dinophyceae</taxon>
        <taxon>Suessiales</taxon>
        <taxon>Symbiodiniaceae</taxon>
        <taxon>Durusdinium</taxon>
    </lineage>
</organism>
<proteinExistence type="inferred from homology"/>
<keyword evidence="5 6" id="KW-0472">Membrane</keyword>
<sequence>MLEADVSAWSPKDSTQGFYNLLQSKVDEMSLKHMLPHCCCCLCTVMCIERVLSMVNDLVYTDVALHSCGYIEAADNVVRVAASNPLTYAAIKASAITMRVVGVSIIGGCGTFLSYQALSSTELHRQLDLVFQDASTMLVTSNILGTTIAAGLICFYVGLAFMMVFYQTTYSLMYCMLLTGDGGQGEELKGREFQTRLPGEKM</sequence>
<accession>A0ABP0KBJ4</accession>
<reference evidence="7 8" key="1">
    <citation type="submission" date="2024-02" db="EMBL/GenBank/DDBJ databases">
        <authorList>
            <person name="Chen Y."/>
            <person name="Shah S."/>
            <person name="Dougan E. K."/>
            <person name="Thang M."/>
            <person name="Chan C."/>
        </authorList>
    </citation>
    <scope>NUCLEOTIDE SEQUENCE [LARGE SCALE GENOMIC DNA]</scope>
</reference>
<dbReference type="EMBL" id="CAXAMM010010779">
    <property type="protein sequence ID" value="CAK9024165.1"/>
    <property type="molecule type" value="Genomic_DNA"/>
</dbReference>
<evidence type="ECO:0000256" key="4">
    <source>
        <dbReference type="ARBA" id="ARBA00022989"/>
    </source>
</evidence>
<keyword evidence="4 6" id="KW-1133">Transmembrane helix</keyword>
<evidence type="ECO:0000256" key="2">
    <source>
        <dbReference type="ARBA" id="ARBA00007168"/>
    </source>
</evidence>
<name>A0ABP0KBJ4_9DINO</name>
<keyword evidence="8" id="KW-1185">Reference proteome</keyword>
<comment type="similarity">
    <text evidence="2 6">Belongs to the CTL (choline transporter-like) family.</text>
</comment>
<keyword evidence="3 6" id="KW-0812">Transmembrane</keyword>
<feature type="transmembrane region" description="Helical" evidence="6">
    <location>
        <begin position="100"/>
        <end position="118"/>
    </location>
</feature>
<comment type="subcellular location">
    <subcellularLocation>
        <location evidence="6">Cell membrane</location>
        <topology evidence="6">Multi-pass membrane protein</topology>
    </subcellularLocation>
    <subcellularLocation>
        <location evidence="1">Membrane</location>
        <topology evidence="1">Multi-pass membrane protein</topology>
    </subcellularLocation>
</comment>
<evidence type="ECO:0000256" key="1">
    <source>
        <dbReference type="ARBA" id="ARBA00004141"/>
    </source>
</evidence>
<evidence type="ECO:0000256" key="5">
    <source>
        <dbReference type="ARBA" id="ARBA00023136"/>
    </source>
</evidence>
<evidence type="ECO:0000256" key="6">
    <source>
        <dbReference type="RuleBase" id="RU368066"/>
    </source>
</evidence>
<evidence type="ECO:0000313" key="7">
    <source>
        <dbReference type="EMBL" id="CAK9024165.1"/>
    </source>
</evidence>
<feature type="transmembrane region" description="Helical" evidence="6">
    <location>
        <begin position="138"/>
        <end position="166"/>
    </location>
</feature>
<comment type="caution">
    <text evidence="6">Lacks conserved residue(s) required for the propagation of feature annotation.</text>
</comment>
<protein>
    <recommendedName>
        <fullName evidence="6">Choline transporter-like protein</fullName>
    </recommendedName>
</protein>
<dbReference type="InterPro" id="IPR007603">
    <property type="entry name" value="Choline_transptr-like"/>
</dbReference>
<dbReference type="Pfam" id="PF04515">
    <property type="entry name" value="Choline_transpo"/>
    <property type="match status" value="1"/>
</dbReference>
<gene>
    <name evidence="7" type="ORF">SCF082_LOCUS16499</name>
</gene>
<dbReference type="Proteomes" id="UP001642464">
    <property type="component" value="Unassembled WGS sequence"/>
</dbReference>